<proteinExistence type="predicted"/>
<accession>A0AAV6VRE1</accession>
<sequence>MNDPPFRAIKRPLCAHLTSSTKSPTFIAKNRPLRAVHRHLNYNSVGNFRVELPEKPLLFRTIDLSWRRRNKMARLRSPR</sequence>
<dbReference type="AlphaFoldDB" id="A0AAV6VRE1"/>
<comment type="caution">
    <text evidence="1">The sequence shown here is derived from an EMBL/GenBank/DDBJ whole genome shotgun (WGS) entry which is preliminary data.</text>
</comment>
<evidence type="ECO:0000313" key="1">
    <source>
        <dbReference type="EMBL" id="KAG8199437.1"/>
    </source>
</evidence>
<protein>
    <submittedName>
        <fullName evidence="1">Uncharacterized protein</fullName>
    </submittedName>
</protein>
<dbReference type="Proteomes" id="UP000827092">
    <property type="component" value="Unassembled WGS sequence"/>
</dbReference>
<evidence type="ECO:0000313" key="2">
    <source>
        <dbReference type="Proteomes" id="UP000827092"/>
    </source>
</evidence>
<reference evidence="1 2" key="1">
    <citation type="journal article" date="2022" name="Nat. Ecol. Evol.">
        <title>A masculinizing supergene underlies an exaggerated male reproductive morph in a spider.</title>
        <authorList>
            <person name="Hendrickx F."/>
            <person name="De Corte Z."/>
            <person name="Sonet G."/>
            <person name="Van Belleghem S.M."/>
            <person name="Kostlbacher S."/>
            <person name="Vangestel C."/>
        </authorList>
    </citation>
    <scope>NUCLEOTIDE SEQUENCE [LARGE SCALE GENOMIC DNA]</scope>
    <source>
        <strain evidence="1">W744_W776</strain>
    </source>
</reference>
<organism evidence="1 2">
    <name type="scientific">Oedothorax gibbosus</name>
    <dbReference type="NCBI Taxonomy" id="931172"/>
    <lineage>
        <taxon>Eukaryota</taxon>
        <taxon>Metazoa</taxon>
        <taxon>Ecdysozoa</taxon>
        <taxon>Arthropoda</taxon>
        <taxon>Chelicerata</taxon>
        <taxon>Arachnida</taxon>
        <taxon>Araneae</taxon>
        <taxon>Araneomorphae</taxon>
        <taxon>Entelegynae</taxon>
        <taxon>Araneoidea</taxon>
        <taxon>Linyphiidae</taxon>
        <taxon>Erigoninae</taxon>
        <taxon>Oedothorax</taxon>
    </lineage>
</organism>
<name>A0AAV6VRE1_9ARAC</name>
<dbReference type="EMBL" id="JAFNEN010000027">
    <property type="protein sequence ID" value="KAG8199437.1"/>
    <property type="molecule type" value="Genomic_DNA"/>
</dbReference>
<keyword evidence="2" id="KW-1185">Reference proteome</keyword>
<gene>
    <name evidence="1" type="ORF">JTE90_000305</name>
</gene>